<keyword evidence="3" id="KW-1185">Reference proteome</keyword>
<feature type="compositionally biased region" description="Polar residues" evidence="1">
    <location>
        <begin position="27"/>
        <end position="42"/>
    </location>
</feature>
<accession>A0A9N8V6D8</accession>
<sequence length="207" mass="24246">SRKVWSAEQLNGFLKEIINNIDKHIDTNTGSQEMGNTRWTIQKNRKAESNSRSFHRESRRPLWPNGSSASESASARSLRKDGREDSKETQNEHQILHSSGQYTNIHLREFLGLGSSSTVYKVKYNDTQADLKYYQDINLITRHKFYNSVTFKSELESFEAKVFHQDENTLFEYSLILADWGTAIRDPFNEQMLYERTNLVCLAWYFE</sequence>
<evidence type="ECO:0000313" key="2">
    <source>
        <dbReference type="EMBL" id="CAG8438267.1"/>
    </source>
</evidence>
<organism evidence="2 3">
    <name type="scientific">Funneliformis mosseae</name>
    <name type="common">Endomycorrhizal fungus</name>
    <name type="synonym">Glomus mosseae</name>
    <dbReference type="NCBI Taxonomy" id="27381"/>
    <lineage>
        <taxon>Eukaryota</taxon>
        <taxon>Fungi</taxon>
        <taxon>Fungi incertae sedis</taxon>
        <taxon>Mucoromycota</taxon>
        <taxon>Glomeromycotina</taxon>
        <taxon>Glomeromycetes</taxon>
        <taxon>Glomerales</taxon>
        <taxon>Glomeraceae</taxon>
        <taxon>Funneliformis</taxon>
    </lineage>
</organism>
<feature type="compositionally biased region" description="Basic and acidic residues" evidence="1">
    <location>
        <begin position="78"/>
        <end position="95"/>
    </location>
</feature>
<feature type="compositionally biased region" description="Basic and acidic residues" evidence="1">
    <location>
        <begin position="45"/>
        <end position="60"/>
    </location>
</feature>
<proteinExistence type="predicted"/>
<comment type="caution">
    <text evidence="2">The sequence shown here is derived from an EMBL/GenBank/DDBJ whole genome shotgun (WGS) entry which is preliminary data.</text>
</comment>
<feature type="region of interest" description="Disordered" evidence="1">
    <location>
        <begin position="26"/>
        <end position="98"/>
    </location>
</feature>
<dbReference type="EMBL" id="CAJVPP010000057">
    <property type="protein sequence ID" value="CAG8438267.1"/>
    <property type="molecule type" value="Genomic_DNA"/>
</dbReference>
<gene>
    <name evidence="2" type="ORF">FMOSSE_LOCUS590</name>
</gene>
<name>A0A9N8V6D8_FUNMO</name>
<evidence type="ECO:0000313" key="3">
    <source>
        <dbReference type="Proteomes" id="UP000789375"/>
    </source>
</evidence>
<dbReference type="Proteomes" id="UP000789375">
    <property type="component" value="Unassembled WGS sequence"/>
</dbReference>
<evidence type="ECO:0000256" key="1">
    <source>
        <dbReference type="SAM" id="MobiDB-lite"/>
    </source>
</evidence>
<dbReference type="AlphaFoldDB" id="A0A9N8V6D8"/>
<reference evidence="2" key="1">
    <citation type="submission" date="2021-06" db="EMBL/GenBank/DDBJ databases">
        <authorList>
            <person name="Kallberg Y."/>
            <person name="Tangrot J."/>
            <person name="Rosling A."/>
        </authorList>
    </citation>
    <scope>NUCLEOTIDE SEQUENCE</scope>
    <source>
        <strain evidence="2">87-6 pot B 2015</strain>
    </source>
</reference>
<protein>
    <submittedName>
        <fullName evidence="2">3862_t:CDS:1</fullName>
    </submittedName>
</protein>
<feature type="non-terminal residue" evidence="2">
    <location>
        <position position="207"/>
    </location>
</feature>
<feature type="compositionally biased region" description="Low complexity" evidence="1">
    <location>
        <begin position="67"/>
        <end position="76"/>
    </location>
</feature>